<dbReference type="PANTHER" id="PTHR12729:SF1">
    <property type="entry name" value="TRNAHIS GUANYLYLTRANSFERASE CATALYTIC DOMAIN-CONTAINING PROTEIN"/>
    <property type="match status" value="1"/>
</dbReference>
<evidence type="ECO:0000313" key="2">
    <source>
        <dbReference type="EMBL" id="EAR89359.1"/>
    </source>
</evidence>
<dbReference type="OrthoDB" id="5959761at2759"/>
<dbReference type="HOGENOM" id="CLU_044271_3_0_1"/>
<gene>
    <name evidence="2" type="ORF">TTHERM_00373760</name>
</gene>
<dbReference type="RefSeq" id="XP_001009604.1">
    <property type="nucleotide sequence ID" value="XM_001009604.1"/>
</dbReference>
<keyword evidence="2" id="KW-0548">Nucleotidyltransferase</keyword>
<dbReference type="OMA" id="RNHINAY"/>
<dbReference type="EMBL" id="GG662821">
    <property type="protein sequence ID" value="EAR89359.1"/>
    <property type="molecule type" value="Genomic_DNA"/>
</dbReference>
<protein>
    <submittedName>
        <fullName evidence="2">tRNA(His) guanylyltransferase, putative</fullName>
    </submittedName>
</protein>
<evidence type="ECO:0000259" key="1">
    <source>
        <dbReference type="Pfam" id="PF04446"/>
    </source>
</evidence>
<organism evidence="2 3">
    <name type="scientific">Tetrahymena thermophila (strain SB210)</name>
    <dbReference type="NCBI Taxonomy" id="312017"/>
    <lineage>
        <taxon>Eukaryota</taxon>
        <taxon>Sar</taxon>
        <taxon>Alveolata</taxon>
        <taxon>Ciliophora</taxon>
        <taxon>Intramacronucleata</taxon>
        <taxon>Oligohymenophorea</taxon>
        <taxon>Hymenostomatida</taxon>
        <taxon>Tetrahymenina</taxon>
        <taxon>Tetrahymenidae</taxon>
        <taxon>Tetrahymena</taxon>
    </lineage>
</organism>
<dbReference type="GO" id="GO:0000287">
    <property type="term" value="F:magnesium ion binding"/>
    <property type="evidence" value="ECO:0007669"/>
    <property type="project" value="InterPro"/>
</dbReference>
<dbReference type="eggNOG" id="ENOG502S3NA">
    <property type="taxonomic scope" value="Eukaryota"/>
</dbReference>
<reference evidence="3" key="1">
    <citation type="journal article" date="2006" name="PLoS Biol.">
        <title>Macronuclear genome sequence of the ciliate Tetrahymena thermophila, a model eukaryote.</title>
        <authorList>
            <person name="Eisen J.A."/>
            <person name="Coyne R.S."/>
            <person name="Wu M."/>
            <person name="Wu D."/>
            <person name="Thiagarajan M."/>
            <person name="Wortman J.R."/>
            <person name="Badger J.H."/>
            <person name="Ren Q."/>
            <person name="Amedeo P."/>
            <person name="Jones K.M."/>
            <person name="Tallon L.J."/>
            <person name="Delcher A.L."/>
            <person name="Salzberg S.L."/>
            <person name="Silva J.C."/>
            <person name="Haas B.J."/>
            <person name="Majoros W.H."/>
            <person name="Farzad M."/>
            <person name="Carlton J.M."/>
            <person name="Smith R.K. Jr."/>
            <person name="Garg J."/>
            <person name="Pearlman R.E."/>
            <person name="Karrer K.M."/>
            <person name="Sun L."/>
            <person name="Manning G."/>
            <person name="Elde N.C."/>
            <person name="Turkewitz A.P."/>
            <person name="Asai D.J."/>
            <person name="Wilkes D.E."/>
            <person name="Wang Y."/>
            <person name="Cai H."/>
            <person name="Collins K."/>
            <person name="Stewart B.A."/>
            <person name="Lee S.R."/>
            <person name="Wilamowska K."/>
            <person name="Weinberg Z."/>
            <person name="Ruzzo W.L."/>
            <person name="Wloga D."/>
            <person name="Gaertig J."/>
            <person name="Frankel J."/>
            <person name="Tsao C.-C."/>
            <person name="Gorovsky M.A."/>
            <person name="Keeling P.J."/>
            <person name="Waller R.F."/>
            <person name="Patron N.J."/>
            <person name="Cherry J.M."/>
            <person name="Stover N.A."/>
            <person name="Krieger C.J."/>
            <person name="del Toro C."/>
            <person name="Ryder H.F."/>
            <person name="Williamson S.C."/>
            <person name="Barbeau R.A."/>
            <person name="Hamilton E.P."/>
            <person name="Orias E."/>
        </authorList>
    </citation>
    <scope>NUCLEOTIDE SEQUENCE [LARGE SCALE GENOMIC DNA]</scope>
    <source>
        <strain evidence="3">SB210</strain>
    </source>
</reference>
<feature type="domain" description="tRNAHis guanylyltransferase catalytic" evidence="1">
    <location>
        <begin position="27"/>
        <end position="176"/>
    </location>
</feature>
<name>I7MHS0_TETTS</name>
<sequence>MIEEDKEILQEAEIICDDNKSKKSIGDRMKEYELSARSKIDPSLPAIMRIDGHSFSKFTKGLKKPYDEWLHKLMVETTAALISEFSFNIGYTQSDEITLVYLPSFDKSGKLNDYPYANQIMKLVSLSSAFATNYFTRGIQRGIQDKTINLEDYQESTITKLQNPKCYFDSRIFNVPSIQEVYSNIYWRSCYDCIKNSVSMVAYVHFPVKLTDGLHTQAKIKKLLEEKNIDWNKDFSNHFKYGTFIKKRQFEIDLPLEYQKFKKDSSNQKVNRTETVAFSYNFSGNKFNEDTKNILFEKYIDQKYFENDSIFKLQEVYTINIQ</sequence>
<dbReference type="GO" id="GO:0006400">
    <property type="term" value="P:tRNA modification"/>
    <property type="evidence" value="ECO:0007669"/>
    <property type="project" value="InterPro"/>
</dbReference>
<dbReference type="PANTHER" id="PTHR12729">
    <property type="entry name" value="TRNA(HIS) GUANYLYLTRANSFERASE-RELATED"/>
    <property type="match status" value="1"/>
</dbReference>
<dbReference type="InterPro" id="IPR024956">
    <property type="entry name" value="tRNAHis_GuaTrfase_cat"/>
</dbReference>
<dbReference type="Pfam" id="PF04446">
    <property type="entry name" value="Thg1"/>
    <property type="match status" value="1"/>
</dbReference>
<dbReference type="Gene3D" id="3.30.70.3000">
    <property type="match status" value="1"/>
</dbReference>
<dbReference type="AlphaFoldDB" id="I7MHS0"/>
<keyword evidence="3" id="KW-1185">Reference proteome</keyword>
<dbReference type="GeneID" id="7845109"/>
<proteinExistence type="predicted"/>
<dbReference type="GO" id="GO:0008193">
    <property type="term" value="F:tRNA guanylyltransferase activity"/>
    <property type="evidence" value="ECO:0007669"/>
    <property type="project" value="InterPro"/>
</dbReference>
<dbReference type="InParanoid" id="I7MHS0"/>
<keyword evidence="2" id="KW-0808">Transferase</keyword>
<dbReference type="InterPro" id="IPR007537">
    <property type="entry name" value="tRNAHis_GuaTrfase_Thg1"/>
</dbReference>
<evidence type="ECO:0000313" key="3">
    <source>
        <dbReference type="Proteomes" id="UP000009168"/>
    </source>
</evidence>
<dbReference type="InterPro" id="IPR038469">
    <property type="entry name" value="tRNAHis_GuaTrfase_Thg1_sf"/>
</dbReference>
<accession>I7MHS0</accession>
<dbReference type="KEGG" id="tet:TTHERM_00373760"/>
<dbReference type="Proteomes" id="UP000009168">
    <property type="component" value="Unassembled WGS sequence"/>
</dbReference>